<dbReference type="AlphaFoldDB" id="A0A109HKD8"/>
<organism evidence="1 2">
    <name type="scientific">Xanthomonas campestris pv. translucens</name>
    <dbReference type="NCBI Taxonomy" id="343"/>
    <lineage>
        <taxon>Bacteria</taxon>
        <taxon>Pseudomonadati</taxon>
        <taxon>Pseudomonadota</taxon>
        <taxon>Gammaproteobacteria</taxon>
        <taxon>Lysobacterales</taxon>
        <taxon>Lysobacteraceae</taxon>
        <taxon>Xanthomonas</taxon>
        <taxon>Xanthomonas translucens group</taxon>
    </lineage>
</organism>
<name>A0A109HKD8_XANCT</name>
<reference evidence="1 2" key="1">
    <citation type="submission" date="2015-11" db="EMBL/GenBank/DDBJ databases">
        <title>Long Read and Single Molecule DNA Sequencing Simplifies Genome Assembly and TAL Effector Gene Analysis of Xanthomonas translucens.</title>
        <authorList>
            <person name="Peng Z."/>
            <person name="Hu Y."/>
            <person name="Xie J."/>
            <person name="Potnis N."/>
            <person name="Akhunova A."/>
            <person name="Jones J."/>
            <person name="Liu Z."/>
            <person name="White F."/>
            <person name="Liu S."/>
        </authorList>
    </citation>
    <scope>NUCLEOTIDE SEQUENCE [LARGE SCALE GENOMIC DNA]</scope>
    <source>
        <strain evidence="1 2">B1</strain>
    </source>
</reference>
<evidence type="ECO:0000313" key="2">
    <source>
        <dbReference type="Proteomes" id="UP000055854"/>
    </source>
</evidence>
<evidence type="ECO:0000313" key="1">
    <source>
        <dbReference type="EMBL" id="KWV13800.1"/>
    </source>
</evidence>
<dbReference type="EMBL" id="LNTA01000126">
    <property type="protein sequence ID" value="KWV13800.1"/>
    <property type="molecule type" value="Genomic_DNA"/>
</dbReference>
<proteinExistence type="predicted"/>
<dbReference type="Proteomes" id="UP000055854">
    <property type="component" value="Unassembled WGS sequence"/>
</dbReference>
<protein>
    <submittedName>
        <fullName evidence="1">Uncharacterized protein</fullName>
    </submittedName>
</protein>
<gene>
    <name evidence="1" type="ORF">ATB53_00955</name>
</gene>
<accession>A0A109HKD8</accession>
<comment type="caution">
    <text evidence="1">The sequence shown here is derived from an EMBL/GenBank/DDBJ whole genome shotgun (WGS) entry which is preliminary data.</text>
</comment>
<sequence length="96" mass="11147">MNVEILAARQHMSGDRQRVVWLTAEFEFLECWLMVPADLIIQLHFIGERIEDAARRRARMFQQRCLHPFSSGGFPPQSIEAASSIRYRQCQPSSIL</sequence>